<feature type="domain" description="ABC transporter" evidence="6">
    <location>
        <begin position="283"/>
        <end position="523"/>
    </location>
</feature>
<dbReference type="CDD" id="cd03257">
    <property type="entry name" value="ABC_NikE_OppD_transporters"/>
    <property type="match status" value="2"/>
</dbReference>
<dbReference type="SMART" id="SM00382">
    <property type="entry name" value="AAA"/>
    <property type="match status" value="2"/>
</dbReference>
<dbReference type="AlphaFoldDB" id="A0A5C1E865"/>
<keyword evidence="3" id="KW-0472">Membrane</keyword>
<evidence type="ECO:0000313" key="7">
    <source>
        <dbReference type="EMBL" id="QEL65063.1"/>
    </source>
</evidence>
<evidence type="ECO:0000256" key="2">
    <source>
        <dbReference type="ARBA" id="ARBA00022448"/>
    </source>
</evidence>
<dbReference type="InterPro" id="IPR027417">
    <property type="entry name" value="P-loop_NTPase"/>
</dbReference>
<comment type="similarity">
    <text evidence="1">Belongs to the ABC transporter superfamily.</text>
</comment>
<evidence type="ECO:0000259" key="6">
    <source>
        <dbReference type="PROSITE" id="PS50893"/>
    </source>
</evidence>
<sequence>MSLLAIEHLDIAVDGCPLLHDVNLTLAAGEILGLVGESGSGKSLTALAVLGLLPAGATRQGRILLGGDDLTARREVELNRIRGRDVGIVFQEPMTALNPLMSIGEQVAETVRLHRRVSAAEAWRVARDTLERVGLPGDRASLARYPHALSGGQRQRVAIAIAVALAPRLIIADEPTTALDVTTQAQILDLLRRLVREDGCGLILVSHDLAVVGETTDRVAVMQAGRIVESGPTGQVLGQPRHPYTQALLANAAYAPTRAPAVEEGSVPVLEVRQVVRDYARPRRSLRFWRRPDAFRAVDRVSLEVRRGESVGLVGESGCGKSTLLRTVLALEAPQGGEVRLHGETFSTARGAALRALRRRIQVVFQDPYGSFNPGWTVERLVAEPLHLLDAPLPADERRRRVEAALAQVGLQPADADRLPHQFSGGQRQRIAIARALAVEPDVIVLDEAVSALDVTVRAQILDLLADIGRRLRVAILFVSHDLGVIRASTDRVYVMQQGRIVESGATAQVFATPRHPYTQALLAATPDLTRALASLAPASDRQVA</sequence>
<dbReference type="InterPro" id="IPR050319">
    <property type="entry name" value="ABC_transp_ATP-bind"/>
</dbReference>
<dbReference type="Proteomes" id="UP000323671">
    <property type="component" value="Chromosome"/>
</dbReference>
<reference evidence="7 8" key="1">
    <citation type="submission" date="2017-07" db="EMBL/GenBank/DDBJ databases">
        <title>Complete genome sequence of Oryzomicrobium terrae TPP412.</title>
        <authorList>
            <person name="Chiu L.-W."/>
            <person name="Lo K.-J."/>
            <person name="Tsai Y.-M."/>
            <person name="Lin S.-S."/>
            <person name="Kuo C.-H."/>
            <person name="Liu C.-T."/>
        </authorList>
    </citation>
    <scope>NUCLEOTIDE SEQUENCE [LARGE SCALE GENOMIC DNA]</scope>
    <source>
        <strain evidence="7 8">TPP412</strain>
    </source>
</reference>
<dbReference type="PANTHER" id="PTHR43776">
    <property type="entry name" value="TRANSPORT ATP-BINDING PROTEIN"/>
    <property type="match status" value="1"/>
</dbReference>
<dbReference type="KEGG" id="otr:OTERR_15870"/>
<dbReference type="PANTHER" id="PTHR43776:SF7">
    <property type="entry name" value="D,D-DIPEPTIDE TRANSPORT ATP-BINDING PROTEIN DDPF-RELATED"/>
    <property type="match status" value="1"/>
</dbReference>
<keyword evidence="8" id="KW-1185">Reference proteome</keyword>
<keyword evidence="4" id="KW-0547">Nucleotide-binding</keyword>
<feature type="domain" description="ABC transporter" evidence="6">
    <location>
        <begin position="4"/>
        <end position="249"/>
    </location>
</feature>
<evidence type="ECO:0000256" key="4">
    <source>
        <dbReference type="ARBA" id="ARBA00022741"/>
    </source>
</evidence>
<accession>A0A5C1E865</accession>
<dbReference type="RefSeq" id="WP_149425414.1">
    <property type="nucleotide sequence ID" value="NZ_CP022579.1"/>
</dbReference>
<organism evidence="7 8">
    <name type="scientific">Oryzomicrobium terrae</name>
    <dbReference type="NCBI Taxonomy" id="1735038"/>
    <lineage>
        <taxon>Bacteria</taxon>
        <taxon>Pseudomonadati</taxon>
        <taxon>Pseudomonadota</taxon>
        <taxon>Betaproteobacteria</taxon>
        <taxon>Rhodocyclales</taxon>
        <taxon>Rhodocyclaceae</taxon>
        <taxon>Oryzomicrobium</taxon>
    </lineage>
</organism>
<dbReference type="NCBIfam" id="NF008453">
    <property type="entry name" value="PRK11308.1"/>
    <property type="match status" value="2"/>
</dbReference>
<dbReference type="Pfam" id="PF08352">
    <property type="entry name" value="oligo_HPY"/>
    <property type="match status" value="2"/>
</dbReference>
<dbReference type="NCBIfam" id="NF007739">
    <property type="entry name" value="PRK10419.1"/>
    <property type="match status" value="2"/>
</dbReference>
<gene>
    <name evidence="7" type="primary">dppD</name>
    <name evidence="7" type="ORF">OTERR_15870</name>
</gene>
<dbReference type="SUPFAM" id="SSF52540">
    <property type="entry name" value="P-loop containing nucleoside triphosphate hydrolases"/>
    <property type="match status" value="2"/>
</dbReference>
<evidence type="ECO:0000256" key="5">
    <source>
        <dbReference type="ARBA" id="ARBA00022840"/>
    </source>
</evidence>
<dbReference type="PROSITE" id="PS00211">
    <property type="entry name" value="ABC_TRANSPORTER_1"/>
    <property type="match status" value="2"/>
</dbReference>
<protein>
    <submittedName>
        <fullName evidence="7">Dipeptide transport system, ATP-binding protein</fullName>
    </submittedName>
</protein>
<dbReference type="GO" id="GO:0015833">
    <property type="term" value="P:peptide transport"/>
    <property type="evidence" value="ECO:0007669"/>
    <property type="project" value="InterPro"/>
</dbReference>
<dbReference type="GO" id="GO:0005524">
    <property type="term" value="F:ATP binding"/>
    <property type="evidence" value="ECO:0007669"/>
    <property type="project" value="UniProtKB-KW"/>
</dbReference>
<dbReference type="GO" id="GO:0055085">
    <property type="term" value="P:transmembrane transport"/>
    <property type="evidence" value="ECO:0007669"/>
    <property type="project" value="UniProtKB-ARBA"/>
</dbReference>
<keyword evidence="5 7" id="KW-0067">ATP-binding</keyword>
<evidence type="ECO:0000313" key="8">
    <source>
        <dbReference type="Proteomes" id="UP000323671"/>
    </source>
</evidence>
<dbReference type="InterPro" id="IPR017871">
    <property type="entry name" value="ABC_transporter-like_CS"/>
</dbReference>
<dbReference type="InterPro" id="IPR003593">
    <property type="entry name" value="AAA+_ATPase"/>
</dbReference>
<dbReference type="GO" id="GO:0016887">
    <property type="term" value="F:ATP hydrolysis activity"/>
    <property type="evidence" value="ECO:0007669"/>
    <property type="project" value="InterPro"/>
</dbReference>
<proteinExistence type="inferred from homology"/>
<dbReference type="EMBL" id="CP022579">
    <property type="protein sequence ID" value="QEL65063.1"/>
    <property type="molecule type" value="Genomic_DNA"/>
</dbReference>
<evidence type="ECO:0000256" key="1">
    <source>
        <dbReference type="ARBA" id="ARBA00005417"/>
    </source>
</evidence>
<keyword evidence="3" id="KW-1003">Cell membrane</keyword>
<dbReference type="Gene3D" id="3.40.50.300">
    <property type="entry name" value="P-loop containing nucleotide triphosphate hydrolases"/>
    <property type="match status" value="2"/>
</dbReference>
<name>A0A5C1E865_9RHOO</name>
<dbReference type="InterPro" id="IPR003439">
    <property type="entry name" value="ABC_transporter-like_ATP-bd"/>
</dbReference>
<dbReference type="InterPro" id="IPR013563">
    <property type="entry name" value="Oligopep_ABC_C"/>
</dbReference>
<keyword evidence="2" id="KW-0813">Transport</keyword>
<evidence type="ECO:0000256" key="3">
    <source>
        <dbReference type="ARBA" id="ARBA00022475"/>
    </source>
</evidence>
<dbReference type="Pfam" id="PF00005">
    <property type="entry name" value="ABC_tran"/>
    <property type="match status" value="2"/>
</dbReference>
<dbReference type="PROSITE" id="PS50893">
    <property type="entry name" value="ABC_TRANSPORTER_2"/>
    <property type="match status" value="2"/>
</dbReference>